<evidence type="ECO:0000313" key="1">
    <source>
        <dbReference type="EMBL" id="EKS01209.1"/>
    </source>
</evidence>
<dbReference type="Proteomes" id="UP000001343">
    <property type="component" value="Unassembled WGS sequence"/>
</dbReference>
<dbReference type="EMBL" id="AKWM02000022">
    <property type="protein sequence ID" value="EKS01209.1"/>
    <property type="molecule type" value="Genomic_DNA"/>
</dbReference>
<sequence length="44" mass="5223">MIIEPLKQVKSKPRFDGSFLKNLFPNFKSFEAYSMYFLFVCVIV</sequence>
<comment type="caution">
    <text evidence="1">The sequence shown here is derived from an EMBL/GenBank/DDBJ whole genome shotgun (WGS) entry which is preliminary data.</text>
</comment>
<protein>
    <submittedName>
        <fullName evidence="1">Uncharacterized protein</fullName>
    </submittedName>
</protein>
<proteinExistence type="predicted"/>
<name>A0AA87MPB9_9LEPT</name>
<dbReference type="AlphaFoldDB" id="A0AA87MPB9"/>
<reference evidence="1 2" key="1">
    <citation type="journal article" date="2014" name="Int. J. Syst. Evol. Microbiol.">
        <title>Leptospira mayottensis sp. nov., a pathogenic species of the genus Leptospira isolated from humans.</title>
        <authorList>
            <person name="Bourhy P."/>
            <person name="Collet L."/>
            <person name="Brisse S."/>
            <person name="Picardeau M."/>
        </authorList>
    </citation>
    <scope>NUCLEOTIDE SEQUENCE [LARGE SCALE GENOMIC DNA]</scope>
    <source>
        <strain evidence="1 2">200901122</strain>
    </source>
</reference>
<accession>A0AA87MPB9</accession>
<gene>
    <name evidence="1" type="ORF">LEP1GSC125_1135</name>
</gene>
<evidence type="ECO:0000313" key="2">
    <source>
        <dbReference type="Proteomes" id="UP000001343"/>
    </source>
</evidence>
<organism evidence="1 2">
    <name type="scientific">Leptospira mayottensis 200901122</name>
    <dbReference type="NCBI Taxonomy" id="1193010"/>
    <lineage>
        <taxon>Bacteria</taxon>
        <taxon>Pseudomonadati</taxon>
        <taxon>Spirochaetota</taxon>
        <taxon>Spirochaetia</taxon>
        <taxon>Leptospirales</taxon>
        <taxon>Leptospiraceae</taxon>
        <taxon>Leptospira</taxon>
    </lineage>
</organism>